<dbReference type="RefSeq" id="XP_019639419.1">
    <property type="nucleotide sequence ID" value="XM_019783860.1"/>
</dbReference>
<feature type="domain" description="Lysosome-associated membrane glycoprotein 2-like luminal" evidence="10">
    <location>
        <begin position="14"/>
        <end position="167"/>
    </location>
</feature>
<keyword evidence="8" id="KW-1015">Disulfide bond</keyword>
<dbReference type="FunFam" id="2.40.160.110:FF:000008">
    <property type="entry name" value="Uncharacterized protein"/>
    <property type="match status" value="1"/>
</dbReference>
<comment type="caution">
    <text evidence="8">Lacks conserved residue(s) required for the propagation of feature annotation.</text>
</comment>
<sequence>MTTPRPLTPPPEPPQGHYEVKDTEGHVCLMADMGLQFKIIYAKVESETGAAILNLPTTANATGSCGPDRSNLTLTFHDDIFSVTFDFVRANDHFHLSQFDISYTELPSIFPGTKNPNTRRQVSNTTLNIFSTTADKSYMCKSDVNITVTENVSILASQVQVQPFGVKSGQFSTAEECQEDLEKNTTVPIVIGVVLTAMVALVLISYIVVRKIRANNRRYSSVY</sequence>
<keyword evidence="4" id="KW-0967">Endosome</keyword>
<evidence type="ECO:0000256" key="9">
    <source>
        <dbReference type="SAM" id="Phobius"/>
    </source>
</evidence>
<dbReference type="KEGG" id="bbel:109481327"/>
<accession>A0A6P4ZZF7</accession>
<feature type="transmembrane region" description="Helical" evidence="9">
    <location>
        <begin position="187"/>
        <end position="209"/>
    </location>
</feature>
<dbReference type="PRINTS" id="PR00336">
    <property type="entry name" value="LYSASSOCTDMP"/>
</dbReference>
<gene>
    <name evidence="12" type="primary">LOC109481327</name>
</gene>
<dbReference type="InterPro" id="IPR002000">
    <property type="entry name" value="Lysosome-assoc_membr_glycop"/>
</dbReference>
<dbReference type="InterPro" id="IPR048528">
    <property type="entry name" value="Lamp2-like_luminal"/>
</dbReference>
<dbReference type="GeneID" id="109481327"/>
<keyword evidence="8" id="KW-0458">Lysosome</keyword>
<name>A0A6P4ZZF7_BRABE</name>
<dbReference type="GO" id="GO:0005765">
    <property type="term" value="C:lysosomal membrane"/>
    <property type="evidence" value="ECO:0007669"/>
    <property type="project" value="UniProtKB-SubCell"/>
</dbReference>
<dbReference type="GO" id="GO:0031902">
    <property type="term" value="C:late endosome membrane"/>
    <property type="evidence" value="ECO:0007669"/>
    <property type="project" value="TreeGrafter"/>
</dbReference>
<keyword evidence="6 8" id="KW-0472">Membrane</keyword>
<dbReference type="GO" id="GO:0072594">
    <property type="term" value="P:establishment of protein localization to organelle"/>
    <property type="evidence" value="ECO:0007669"/>
    <property type="project" value="TreeGrafter"/>
</dbReference>
<keyword evidence="7" id="KW-0325">Glycoprotein</keyword>
<evidence type="ECO:0000256" key="5">
    <source>
        <dbReference type="ARBA" id="ARBA00022989"/>
    </source>
</evidence>
<reference evidence="12" key="1">
    <citation type="submission" date="2025-08" db="UniProtKB">
        <authorList>
            <consortium name="RefSeq"/>
        </authorList>
    </citation>
    <scope>IDENTIFICATION</scope>
    <source>
        <tissue evidence="12">Gonad</tissue>
    </source>
</reference>
<comment type="subcellular location">
    <subcellularLocation>
        <location evidence="1">Endosome membrane</location>
        <topology evidence="1">Single-pass type I membrane protein</topology>
    </subcellularLocation>
    <subcellularLocation>
        <location evidence="8">Lysosome membrane</location>
        <topology evidence="8">Single-pass type I membrane protein</topology>
    </subcellularLocation>
</comment>
<evidence type="ECO:0000259" key="10">
    <source>
        <dbReference type="Pfam" id="PF01299"/>
    </source>
</evidence>
<keyword evidence="3" id="KW-0732">Signal</keyword>
<evidence type="ECO:0000256" key="4">
    <source>
        <dbReference type="ARBA" id="ARBA00022753"/>
    </source>
</evidence>
<evidence type="ECO:0000313" key="12">
    <source>
        <dbReference type="RefSeq" id="XP_019639419.1"/>
    </source>
</evidence>
<keyword evidence="5 9" id="KW-1133">Transmembrane helix</keyword>
<evidence type="ECO:0000256" key="6">
    <source>
        <dbReference type="ARBA" id="ARBA00023136"/>
    </source>
</evidence>
<evidence type="ECO:0000256" key="3">
    <source>
        <dbReference type="ARBA" id="ARBA00022729"/>
    </source>
</evidence>
<keyword evidence="2 8" id="KW-0812">Transmembrane</keyword>
<dbReference type="PANTHER" id="PTHR11506">
    <property type="entry name" value="LYSOSOME-ASSOCIATED MEMBRANE GLYCOPROTEIN"/>
    <property type="match status" value="1"/>
</dbReference>
<evidence type="ECO:0000313" key="11">
    <source>
        <dbReference type="Proteomes" id="UP000515135"/>
    </source>
</evidence>
<feature type="disulfide bond" evidence="8">
    <location>
        <begin position="140"/>
        <end position="177"/>
    </location>
</feature>
<dbReference type="OrthoDB" id="10037042at2759"/>
<evidence type="ECO:0000256" key="2">
    <source>
        <dbReference type="ARBA" id="ARBA00022692"/>
    </source>
</evidence>
<organism evidence="11 12">
    <name type="scientific">Branchiostoma belcheri</name>
    <name type="common">Amphioxus</name>
    <dbReference type="NCBI Taxonomy" id="7741"/>
    <lineage>
        <taxon>Eukaryota</taxon>
        <taxon>Metazoa</taxon>
        <taxon>Chordata</taxon>
        <taxon>Cephalochordata</taxon>
        <taxon>Leptocardii</taxon>
        <taxon>Amphioxiformes</taxon>
        <taxon>Branchiostomatidae</taxon>
        <taxon>Branchiostoma</taxon>
    </lineage>
</organism>
<dbReference type="Pfam" id="PF01299">
    <property type="entry name" value="Lamp2-like_luminal"/>
    <property type="match status" value="1"/>
</dbReference>
<dbReference type="Gene3D" id="2.40.160.110">
    <property type="match status" value="1"/>
</dbReference>
<keyword evidence="11" id="KW-1185">Reference proteome</keyword>
<dbReference type="PANTHER" id="PTHR11506:SF41">
    <property type="entry name" value="LYSOSOME-ASSOCIATED MEMBRANE GLYCOPROTEIN 1-LIKE"/>
    <property type="match status" value="1"/>
</dbReference>
<evidence type="ECO:0000256" key="1">
    <source>
        <dbReference type="ARBA" id="ARBA00004530"/>
    </source>
</evidence>
<dbReference type="AlphaFoldDB" id="A0A6P4ZZF7"/>
<comment type="similarity">
    <text evidence="8">Belongs to the LAMP family.</text>
</comment>
<proteinExistence type="inferred from homology"/>
<protein>
    <submittedName>
        <fullName evidence="12">Lysosome-associated membrane glycoprotein 1-like</fullName>
    </submittedName>
</protein>
<dbReference type="Proteomes" id="UP000515135">
    <property type="component" value="Unplaced"/>
</dbReference>
<dbReference type="PROSITE" id="PS51407">
    <property type="entry name" value="LAMP_3"/>
    <property type="match status" value="1"/>
</dbReference>
<evidence type="ECO:0000256" key="7">
    <source>
        <dbReference type="ARBA" id="ARBA00023180"/>
    </source>
</evidence>
<evidence type="ECO:0000256" key="8">
    <source>
        <dbReference type="PROSITE-ProRule" id="PRU00740"/>
    </source>
</evidence>
<dbReference type="GO" id="GO:0005886">
    <property type="term" value="C:plasma membrane"/>
    <property type="evidence" value="ECO:0007669"/>
    <property type="project" value="TreeGrafter"/>
</dbReference>